<evidence type="ECO:0000313" key="12">
    <source>
        <dbReference type="Proteomes" id="UP000295210"/>
    </source>
</evidence>
<dbReference type="GO" id="GO:0005886">
    <property type="term" value="C:plasma membrane"/>
    <property type="evidence" value="ECO:0007669"/>
    <property type="project" value="UniProtKB-SubCell"/>
</dbReference>
<evidence type="ECO:0000256" key="3">
    <source>
        <dbReference type="ARBA" id="ARBA00022670"/>
    </source>
</evidence>
<organism evidence="11 12">
    <name type="scientific">Acidipila rosea</name>
    <dbReference type="NCBI Taxonomy" id="768535"/>
    <lineage>
        <taxon>Bacteria</taxon>
        <taxon>Pseudomonadati</taxon>
        <taxon>Acidobacteriota</taxon>
        <taxon>Terriglobia</taxon>
        <taxon>Terriglobales</taxon>
        <taxon>Acidobacteriaceae</taxon>
        <taxon>Acidipila</taxon>
    </lineage>
</organism>
<dbReference type="PRINTS" id="PR00781">
    <property type="entry name" value="LIPOSIGPTASE"/>
</dbReference>
<keyword evidence="5 9" id="KW-0064">Aspartyl protease</keyword>
<dbReference type="UniPathway" id="UPA00665"/>
<comment type="caution">
    <text evidence="11">The sequence shown here is derived from an EMBL/GenBank/DDBJ whole genome shotgun (WGS) entry which is preliminary data.</text>
</comment>
<keyword evidence="3 9" id="KW-0645">Protease</keyword>
<dbReference type="EMBL" id="SMGK01000001">
    <property type="protein sequence ID" value="TCK75589.1"/>
    <property type="molecule type" value="Genomic_DNA"/>
</dbReference>
<evidence type="ECO:0000256" key="9">
    <source>
        <dbReference type="HAMAP-Rule" id="MF_00161"/>
    </source>
</evidence>
<comment type="subcellular location">
    <subcellularLocation>
        <location evidence="9">Cell membrane</location>
        <topology evidence="9">Multi-pass membrane protein</topology>
    </subcellularLocation>
</comment>
<evidence type="ECO:0000256" key="4">
    <source>
        <dbReference type="ARBA" id="ARBA00022692"/>
    </source>
</evidence>
<accession>A0A4R1LFX5</accession>
<dbReference type="PANTHER" id="PTHR33695:SF1">
    <property type="entry name" value="LIPOPROTEIN SIGNAL PEPTIDASE"/>
    <property type="match status" value="1"/>
</dbReference>
<comment type="pathway">
    <text evidence="9">Protein modification; lipoprotein biosynthesis (signal peptide cleavage).</text>
</comment>
<feature type="transmembrane region" description="Helical" evidence="9">
    <location>
        <begin position="145"/>
        <end position="164"/>
    </location>
</feature>
<dbReference type="HAMAP" id="MF_00161">
    <property type="entry name" value="LspA"/>
    <property type="match status" value="1"/>
</dbReference>
<keyword evidence="8 9" id="KW-0472">Membrane</keyword>
<dbReference type="AlphaFoldDB" id="A0A4R1LFX5"/>
<keyword evidence="2 9" id="KW-1003">Cell membrane</keyword>
<feature type="transmembrane region" description="Helical" evidence="9">
    <location>
        <begin position="74"/>
        <end position="91"/>
    </location>
</feature>
<comment type="similarity">
    <text evidence="1 9 10">Belongs to the peptidase A8 family.</text>
</comment>
<evidence type="ECO:0000256" key="7">
    <source>
        <dbReference type="ARBA" id="ARBA00022989"/>
    </source>
</evidence>
<dbReference type="GO" id="GO:0004190">
    <property type="term" value="F:aspartic-type endopeptidase activity"/>
    <property type="evidence" value="ECO:0007669"/>
    <property type="project" value="UniProtKB-UniRule"/>
</dbReference>
<dbReference type="EC" id="3.4.23.36" evidence="9"/>
<evidence type="ECO:0000256" key="6">
    <source>
        <dbReference type="ARBA" id="ARBA00022801"/>
    </source>
</evidence>
<evidence type="ECO:0000256" key="8">
    <source>
        <dbReference type="ARBA" id="ARBA00023136"/>
    </source>
</evidence>
<evidence type="ECO:0000256" key="2">
    <source>
        <dbReference type="ARBA" id="ARBA00022475"/>
    </source>
</evidence>
<keyword evidence="4 9" id="KW-0812">Transmembrane</keyword>
<dbReference type="InterPro" id="IPR001872">
    <property type="entry name" value="Peptidase_A8"/>
</dbReference>
<keyword evidence="7 9" id="KW-1133">Transmembrane helix</keyword>
<feature type="active site" evidence="9">
    <location>
        <position position="149"/>
    </location>
</feature>
<dbReference type="Proteomes" id="UP000295210">
    <property type="component" value="Unassembled WGS sequence"/>
</dbReference>
<comment type="catalytic activity">
    <reaction evidence="9">
        <text>Release of signal peptides from bacterial membrane prolipoproteins. Hydrolyzes -Xaa-Yaa-Zaa-|-(S,diacylglyceryl)Cys-, in which Xaa is hydrophobic (preferably Leu), and Yaa (Ala or Ser) and Zaa (Gly or Ala) have small, neutral side chains.</text>
        <dbReference type="EC" id="3.4.23.36"/>
    </reaction>
</comment>
<evidence type="ECO:0000256" key="10">
    <source>
        <dbReference type="RuleBase" id="RU004181"/>
    </source>
</evidence>
<feature type="transmembrane region" description="Helical" evidence="9">
    <location>
        <begin position="98"/>
        <end position="117"/>
    </location>
</feature>
<protein>
    <recommendedName>
        <fullName evidence="9">Lipoprotein signal peptidase</fullName>
        <ecNumber evidence="9">3.4.23.36</ecNumber>
    </recommendedName>
    <alternativeName>
        <fullName evidence="9">Prolipoprotein signal peptidase</fullName>
    </alternativeName>
    <alternativeName>
        <fullName evidence="9">Signal peptidase II</fullName>
        <shortName evidence="9">SPase II</shortName>
    </alternativeName>
</protein>
<sequence length="174" mass="19157">MTAPQRRDWRGLLLMISAVIVALDRWTKYLVHKHIASGDMKVIIHGTFGISNLQNNGAAFSLFADSASPSRTRWMLIAFSLFAALVVLLMILKAGRRLTATTVALALVLGGAVGNLWDRVFDKTVTDFIAVNLHFGSWHYHWPDFNIADSAIVIGGLLLLLDALRGSRETDKAV</sequence>
<reference evidence="11 12" key="1">
    <citation type="submission" date="2019-03" db="EMBL/GenBank/DDBJ databases">
        <title>Genomic Encyclopedia of Type Strains, Phase IV (KMG-IV): sequencing the most valuable type-strain genomes for metagenomic binning, comparative biology and taxonomic classification.</title>
        <authorList>
            <person name="Goeker M."/>
        </authorList>
    </citation>
    <scope>NUCLEOTIDE SEQUENCE [LARGE SCALE GENOMIC DNA]</scope>
    <source>
        <strain evidence="11 12">DSM 103428</strain>
    </source>
</reference>
<feature type="active site" evidence="9">
    <location>
        <position position="127"/>
    </location>
</feature>
<dbReference type="NCBIfam" id="TIGR00077">
    <property type="entry name" value="lspA"/>
    <property type="match status" value="1"/>
</dbReference>
<keyword evidence="6 9" id="KW-0378">Hydrolase</keyword>
<name>A0A4R1LFX5_9BACT</name>
<dbReference type="Pfam" id="PF01252">
    <property type="entry name" value="Peptidase_A8"/>
    <property type="match status" value="1"/>
</dbReference>
<keyword evidence="12" id="KW-1185">Reference proteome</keyword>
<gene>
    <name evidence="9" type="primary">lspA</name>
    <name evidence="11" type="ORF">C7378_0575</name>
</gene>
<comment type="caution">
    <text evidence="9">Lacks conserved residue(s) required for the propagation of feature annotation.</text>
</comment>
<dbReference type="OrthoDB" id="9810259at2"/>
<comment type="function">
    <text evidence="9">This protein specifically catalyzes the removal of signal peptides from prolipoproteins.</text>
</comment>
<dbReference type="GO" id="GO:0006508">
    <property type="term" value="P:proteolysis"/>
    <property type="evidence" value="ECO:0007669"/>
    <property type="project" value="UniProtKB-KW"/>
</dbReference>
<evidence type="ECO:0000256" key="1">
    <source>
        <dbReference type="ARBA" id="ARBA00006139"/>
    </source>
</evidence>
<evidence type="ECO:0000256" key="5">
    <source>
        <dbReference type="ARBA" id="ARBA00022750"/>
    </source>
</evidence>
<evidence type="ECO:0000313" key="11">
    <source>
        <dbReference type="EMBL" id="TCK75589.1"/>
    </source>
</evidence>
<dbReference type="PANTHER" id="PTHR33695">
    <property type="entry name" value="LIPOPROTEIN SIGNAL PEPTIDASE"/>
    <property type="match status" value="1"/>
</dbReference>
<proteinExistence type="inferred from homology"/>